<evidence type="ECO:0000313" key="2">
    <source>
        <dbReference type="Proteomes" id="UP001141183"/>
    </source>
</evidence>
<organism evidence="1 2">
    <name type="scientific">Clostridium tertium</name>
    <dbReference type="NCBI Taxonomy" id="1559"/>
    <lineage>
        <taxon>Bacteria</taxon>
        <taxon>Bacillati</taxon>
        <taxon>Bacillota</taxon>
        <taxon>Clostridia</taxon>
        <taxon>Eubacteriales</taxon>
        <taxon>Clostridiaceae</taxon>
        <taxon>Clostridium</taxon>
    </lineage>
</organism>
<dbReference type="RefSeq" id="WP_272470795.1">
    <property type="nucleotide sequence ID" value="NZ_JAMRYU010000034.1"/>
</dbReference>
<name>A0A9X3XSG2_9CLOT</name>
<protein>
    <submittedName>
        <fullName evidence="1">Transcriptional regulator</fullName>
    </submittedName>
</protein>
<dbReference type="AlphaFoldDB" id="A0A9X3XSG2"/>
<dbReference type="EMBL" id="JAMRYU010000034">
    <property type="protein sequence ID" value="MDC4242487.1"/>
    <property type="molecule type" value="Genomic_DNA"/>
</dbReference>
<reference evidence="1" key="1">
    <citation type="submission" date="2022-05" db="EMBL/GenBank/DDBJ databases">
        <title>Draft genome sequence of Clostridium tertium strain CP3 isolated from Peru.</title>
        <authorList>
            <person name="Hurtado R."/>
            <person name="Lima L."/>
            <person name="Sousa T."/>
            <person name="Jaiswal A.K."/>
            <person name="Tiwari S."/>
            <person name="Maturrano L."/>
            <person name="Brenig B."/>
            <person name="Azevedo V."/>
        </authorList>
    </citation>
    <scope>NUCLEOTIDE SEQUENCE</scope>
    <source>
        <strain evidence="1">CP3</strain>
    </source>
</reference>
<keyword evidence="2" id="KW-1185">Reference proteome</keyword>
<dbReference type="Proteomes" id="UP001141183">
    <property type="component" value="Unassembled WGS sequence"/>
</dbReference>
<comment type="caution">
    <text evidence="1">The sequence shown here is derived from an EMBL/GenBank/DDBJ whole genome shotgun (WGS) entry which is preliminary data.</text>
</comment>
<accession>A0A9X3XSG2</accession>
<evidence type="ECO:0000313" key="1">
    <source>
        <dbReference type="EMBL" id="MDC4242487.1"/>
    </source>
</evidence>
<proteinExistence type="predicted"/>
<gene>
    <name evidence="1" type="ORF">NE398_20355</name>
</gene>
<sequence length="172" mass="20919">MDKELFRKTEGKLYRYYESKKKIYSIKEDIAWLEREIKTIEYDIRHSNVTIDYYQNGTGIQERVQSSSTGTSYAESEMCKLIDRLEREHLETTKKILKYKSKIRYMERYIEYMNRNIELLSEEDKRFLELKYGDKKNILQISLKLNMAQATAYRKREELVEVIAEYENTFLR</sequence>